<feature type="binding site" evidence="15">
    <location>
        <position position="310"/>
    </location>
    <ligand>
        <name>NADP(+)</name>
        <dbReference type="ChEBI" id="CHEBI:58349"/>
    </ligand>
</feature>
<protein>
    <recommendedName>
        <fullName evidence="6 15">Aspartate-semialdehyde dehydrogenase</fullName>
        <shortName evidence="15">ASA dehydrogenase</shortName>
        <shortName evidence="15">ASADH</shortName>
        <ecNumber evidence="6 15">1.2.1.11</ecNumber>
    </recommendedName>
    <alternativeName>
        <fullName evidence="15">Aspartate-beta-semialdehyde dehydrogenase</fullName>
    </alternativeName>
</protein>
<keyword evidence="8 15" id="KW-0791">Threonine biosynthesis</keyword>
<dbReference type="GO" id="GO:0019877">
    <property type="term" value="P:diaminopimelate biosynthetic process"/>
    <property type="evidence" value="ECO:0007669"/>
    <property type="project" value="UniProtKB-UniRule"/>
</dbReference>
<evidence type="ECO:0000256" key="7">
    <source>
        <dbReference type="ARBA" id="ARBA00022605"/>
    </source>
</evidence>
<dbReference type="InterPro" id="IPR005986">
    <property type="entry name" value="Asp_semialdehyde_DH_beta"/>
</dbReference>
<evidence type="ECO:0000259" key="17">
    <source>
        <dbReference type="SMART" id="SM00859"/>
    </source>
</evidence>
<dbReference type="Pfam" id="PF01118">
    <property type="entry name" value="Semialdhyde_dh"/>
    <property type="match status" value="1"/>
</dbReference>
<dbReference type="PANTHER" id="PTHR46278:SF2">
    <property type="entry name" value="ASPARTATE-SEMIALDEHYDE DEHYDROGENASE"/>
    <property type="match status" value="1"/>
</dbReference>
<dbReference type="SMART" id="SM00859">
    <property type="entry name" value="Semialdhyde_dh"/>
    <property type="match status" value="1"/>
</dbReference>
<dbReference type="Proteomes" id="UP000776700">
    <property type="component" value="Unassembled WGS sequence"/>
</dbReference>
<dbReference type="EC" id="1.2.1.11" evidence="6 15"/>
<comment type="pathway">
    <text evidence="2 15">Amino-acid biosynthesis; L-lysine biosynthesis via DAP pathway; (S)-tetrahydrodipicolinate from L-aspartate: step 2/4.</text>
</comment>
<keyword evidence="11 15" id="KW-0560">Oxidoreductase</keyword>
<reference evidence="18" key="1">
    <citation type="journal article" date="2021" name="PeerJ">
        <title>Extensive microbial diversity within the chicken gut microbiome revealed by metagenomics and culture.</title>
        <authorList>
            <person name="Gilroy R."/>
            <person name="Ravi A."/>
            <person name="Getino M."/>
            <person name="Pursley I."/>
            <person name="Horton D.L."/>
            <person name="Alikhan N.F."/>
            <person name="Baker D."/>
            <person name="Gharbi K."/>
            <person name="Hall N."/>
            <person name="Watson M."/>
            <person name="Adriaenssens E.M."/>
            <person name="Foster-Nyarko E."/>
            <person name="Jarju S."/>
            <person name="Secka A."/>
            <person name="Antonio M."/>
            <person name="Oren A."/>
            <person name="Chaudhuri R.R."/>
            <person name="La Ragione R."/>
            <person name="Hildebrand F."/>
            <person name="Pallen M.J."/>
        </authorList>
    </citation>
    <scope>NUCLEOTIDE SEQUENCE</scope>
    <source>
        <strain evidence="18">1277</strain>
    </source>
</reference>
<proteinExistence type="inferred from homology"/>
<feature type="active site" description="Acyl-thioester intermediate" evidence="15 16">
    <location>
        <position position="130"/>
    </location>
</feature>
<dbReference type="InterPro" id="IPR000534">
    <property type="entry name" value="Semialdehyde_DH_NAD-bd"/>
</dbReference>
<dbReference type="GO" id="GO:0009088">
    <property type="term" value="P:threonine biosynthetic process"/>
    <property type="evidence" value="ECO:0007669"/>
    <property type="project" value="UniProtKB-UniRule"/>
</dbReference>
<comment type="function">
    <text evidence="15">Catalyzes the NADPH-dependent formation of L-aspartate-semialdehyde (L-ASA) by the reductive dephosphorylation of L-aspartyl-4-phosphate.</text>
</comment>
<comment type="similarity">
    <text evidence="4 15">Belongs to the aspartate-semialdehyde dehydrogenase family.</text>
</comment>
<evidence type="ECO:0000256" key="1">
    <source>
        <dbReference type="ARBA" id="ARBA00005021"/>
    </source>
</evidence>
<keyword evidence="10 15" id="KW-0220">Diaminopimelate biosynthesis</keyword>
<comment type="caution">
    <text evidence="15">Lacks conserved residue(s) required for the propagation of feature annotation.</text>
</comment>
<feature type="binding site" evidence="15">
    <location>
        <position position="101"/>
    </location>
    <ligand>
        <name>phosphate</name>
        <dbReference type="ChEBI" id="CHEBI:43474"/>
    </ligand>
</feature>
<dbReference type="InterPro" id="IPR036291">
    <property type="entry name" value="NAD(P)-bd_dom_sf"/>
</dbReference>
<dbReference type="GO" id="GO:0009097">
    <property type="term" value="P:isoleucine biosynthetic process"/>
    <property type="evidence" value="ECO:0007669"/>
    <property type="project" value="UniProtKB-UniRule"/>
</dbReference>
<evidence type="ECO:0000256" key="5">
    <source>
        <dbReference type="ARBA" id="ARBA00011738"/>
    </source>
</evidence>
<keyword evidence="7 15" id="KW-0028">Amino-acid biosynthesis</keyword>
<keyword evidence="9 15" id="KW-0521">NADP</keyword>
<evidence type="ECO:0000256" key="16">
    <source>
        <dbReference type="PIRSR" id="PIRSR000148-1"/>
    </source>
</evidence>
<dbReference type="NCBIfam" id="NF011456">
    <property type="entry name" value="PRK14874.1"/>
    <property type="match status" value="1"/>
</dbReference>
<dbReference type="NCBIfam" id="TIGR01296">
    <property type="entry name" value="asd_B"/>
    <property type="match status" value="1"/>
</dbReference>
<evidence type="ECO:0000256" key="14">
    <source>
        <dbReference type="ARBA" id="ARBA00047891"/>
    </source>
</evidence>
<dbReference type="CDD" id="cd18131">
    <property type="entry name" value="ASADH_C_bac_euk_like"/>
    <property type="match status" value="1"/>
</dbReference>
<evidence type="ECO:0000256" key="6">
    <source>
        <dbReference type="ARBA" id="ARBA00013120"/>
    </source>
</evidence>
<evidence type="ECO:0000256" key="4">
    <source>
        <dbReference type="ARBA" id="ARBA00010584"/>
    </source>
</evidence>
<comment type="caution">
    <text evidence="18">The sequence shown here is derived from an EMBL/GenBank/DDBJ whole genome shotgun (WGS) entry which is preliminary data.</text>
</comment>
<dbReference type="Gene3D" id="3.30.360.10">
    <property type="entry name" value="Dihydrodipicolinate Reductase, domain 2"/>
    <property type="match status" value="1"/>
</dbReference>
<evidence type="ECO:0000256" key="10">
    <source>
        <dbReference type="ARBA" id="ARBA00022915"/>
    </source>
</evidence>
<dbReference type="PIRSF" id="PIRSF000148">
    <property type="entry name" value="ASA_dh"/>
    <property type="match status" value="1"/>
</dbReference>
<sequence>MHEVNLAIVGATGMVGRTFLKVLEERNFPIKNLYLFSSEKSAGKILIFRGQEYKVEALTEDSFNRDIDIALFSAGGDVSKKFAPIARDNGVIVVDNSSAWRMEKDIPLVVPEVNPKDIDWNNGIIANPNCSTIQSVVPLVKLHKELKIKRIVYSTYQAVSGSGVGGIKDLENGINGEENKKYPHQIAYNCLPHIDEFLDNGYTKEEMKMINETKKILNDEDIRITATTVRVPVKYGHSVCINLEFENTFEMDQIYKLLQETEGVNIIDDVKNNVYPMPIDIEGKDEVYVGRIRRDYSVENGINMWVVADNIRKGAATNAVQIAELLIKKLK</sequence>
<dbReference type="EMBL" id="DYUB01000002">
    <property type="protein sequence ID" value="HJG95479.1"/>
    <property type="molecule type" value="Genomic_DNA"/>
</dbReference>
<keyword evidence="12 15" id="KW-0457">Lysine biosynthesis</keyword>
<dbReference type="GO" id="GO:0046983">
    <property type="term" value="F:protein dimerization activity"/>
    <property type="evidence" value="ECO:0007669"/>
    <property type="project" value="InterPro"/>
</dbReference>
<dbReference type="InterPro" id="IPR012080">
    <property type="entry name" value="Asp_semialdehyde_DH"/>
</dbReference>
<comment type="pathway">
    <text evidence="3 15">Amino-acid biosynthesis; L-threonine biosynthesis; L-threonine from L-aspartate: step 2/5.</text>
</comment>
<evidence type="ECO:0000256" key="3">
    <source>
        <dbReference type="ARBA" id="ARBA00005097"/>
    </source>
</evidence>
<reference evidence="18" key="2">
    <citation type="submission" date="2021-09" db="EMBL/GenBank/DDBJ databases">
        <authorList>
            <person name="Gilroy R."/>
        </authorList>
    </citation>
    <scope>NUCLEOTIDE SEQUENCE</scope>
    <source>
        <strain evidence="18">1277</strain>
    </source>
</reference>
<accession>A0A921MZA8</accession>
<keyword evidence="13 15" id="KW-0486">Methionine biosynthesis</keyword>
<feature type="binding site" evidence="15">
    <location>
        <position position="157"/>
    </location>
    <ligand>
        <name>substrate</name>
    </ligand>
</feature>
<dbReference type="Pfam" id="PF02774">
    <property type="entry name" value="Semialdhyde_dhC"/>
    <property type="match status" value="1"/>
</dbReference>
<evidence type="ECO:0000256" key="9">
    <source>
        <dbReference type="ARBA" id="ARBA00022857"/>
    </source>
</evidence>
<evidence type="ECO:0000256" key="11">
    <source>
        <dbReference type="ARBA" id="ARBA00023002"/>
    </source>
</evidence>
<evidence type="ECO:0000256" key="8">
    <source>
        <dbReference type="ARBA" id="ARBA00022697"/>
    </source>
</evidence>
<dbReference type="HAMAP" id="MF_02121">
    <property type="entry name" value="ASADH"/>
    <property type="match status" value="1"/>
</dbReference>
<feature type="binding site" evidence="15">
    <location>
        <position position="230"/>
    </location>
    <ligand>
        <name>substrate</name>
    </ligand>
</feature>
<evidence type="ECO:0000256" key="13">
    <source>
        <dbReference type="ARBA" id="ARBA00023167"/>
    </source>
</evidence>
<dbReference type="InterPro" id="IPR012280">
    <property type="entry name" value="Semialdhyde_DH_dimer_dom"/>
</dbReference>
<comment type="catalytic activity">
    <reaction evidence="14 15">
        <text>L-aspartate 4-semialdehyde + phosphate + NADP(+) = 4-phospho-L-aspartate + NADPH + H(+)</text>
        <dbReference type="Rhea" id="RHEA:24284"/>
        <dbReference type="ChEBI" id="CHEBI:15378"/>
        <dbReference type="ChEBI" id="CHEBI:43474"/>
        <dbReference type="ChEBI" id="CHEBI:57535"/>
        <dbReference type="ChEBI" id="CHEBI:57783"/>
        <dbReference type="ChEBI" id="CHEBI:58349"/>
        <dbReference type="ChEBI" id="CHEBI:537519"/>
        <dbReference type="EC" id="1.2.1.11"/>
    </reaction>
</comment>
<feature type="binding site" evidence="15">
    <location>
        <begin position="160"/>
        <end position="161"/>
    </location>
    <ligand>
        <name>NADP(+)</name>
        <dbReference type="ChEBI" id="CHEBI:58349"/>
    </ligand>
</feature>
<dbReference type="SUPFAM" id="SSF55347">
    <property type="entry name" value="Glyceraldehyde-3-phosphate dehydrogenase-like, C-terminal domain"/>
    <property type="match status" value="1"/>
</dbReference>
<feature type="active site" description="Proton acceptor" evidence="15 16">
    <location>
        <position position="237"/>
    </location>
</feature>
<gene>
    <name evidence="15" type="primary">asd</name>
    <name evidence="18" type="ORF">K8V90_00035</name>
</gene>
<dbReference type="SUPFAM" id="SSF51735">
    <property type="entry name" value="NAD(P)-binding Rossmann-fold domains"/>
    <property type="match status" value="1"/>
</dbReference>
<dbReference type="GO" id="GO:0051287">
    <property type="term" value="F:NAD binding"/>
    <property type="evidence" value="ECO:0007669"/>
    <property type="project" value="InterPro"/>
</dbReference>
<dbReference type="GO" id="GO:0009089">
    <property type="term" value="P:lysine biosynthetic process via diaminopimelate"/>
    <property type="evidence" value="ECO:0007669"/>
    <property type="project" value="UniProtKB-UniRule"/>
</dbReference>
<organism evidence="18 19">
    <name type="scientific">Romboutsia timonensis</name>
    <dbReference type="NCBI Taxonomy" id="1776391"/>
    <lineage>
        <taxon>Bacteria</taxon>
        <taxon>Bacillati</taxon>
        <taxon>Bacillota</taxon>
        <taxon>Clostridia</taxon>
        <taxon>Peptostreptococcales</taxon>
        <taxon>Peptostreptococcaceae</taxon>
        <taxon>Romboutsia</taxon>
    </lineage>
</organism>
<feature type="binding site" evidence="15">
    <location>
        <begin position="12"/>
        <end position="15"/>
    </location>
    <ligand>
        <name>NADP(+)</name>
        <dbReference type="ChEBI" id="CHEBI:58349"/>
    </ligand>
</feature>
<dbReference type="GO" id="GO:0004073">
    <property type="term" value="F:aspartate-semialdehyde dehydrogenase activity"/>
    <property type="evidence" value="ECO:0007669"/>
    <property type="project" value="UniProtKB-UniRule"/>
</dbReference>
<comment type="pathway">
    <text evidence="1 15">Amino-acid biosynthesis; L-methionine biosynthesis via de novo pathway; L-homoserine from L-aspartate: step 2/3.</text>
</comment>
<evidence type="ECO:0000256" key="2">
    <source>
        <dbReference type="ARBA" id="ARBA00005076"/>
    </source>
</evidence>
<dbReference type="GO" id="GO:0071266">
    <property type="term" value="P:'de novo' L-methionine biosynthetic process"/>
    <property type="evidence" value="ECO:0007669"/>
    <property type="project" value="UniProtKB-UniRule"/>
</dbReference>
<evidence type="ECO:0000313" key="19">
    <source>
        <dbReference type="Proteomes" id="UP000776700"/>
    </source>
</evidence>
<dbReference type="PANTHER" id="PTHR46278">
    <property type="entry name" value="DEHYDROGENASE, PUTATIVE-RELATED"/>
    <property type="match status" value="1"/>
</dbReference>
<dbReference type="Gene3D" id="3.40.50.720">
    <property type="entry name" value="NAD(P)-binding Rossmann-like Domain"/>
    <property type="match status" value="1"/>
</dbReference>
<dbReference type="GO" id="GO:0050661">
    <property type="term" value="F:NADP binding"/>
    <property type="evidence" value="ECO:0007669"/>
    <property type="project" value="UniProtKB-UniRule"/>
</dbReference>
<dbReference type="CDD" id="cd02316">
    <property type="entry name" value="VcASADH2_like_N"/>
    <property type="match status" value="1"/>
</dbReference>
<name>A0A921MZA8_9FIRM</name>
<feature type="domain" description="Semialdehyde dehydrogenase NAD-binding" evidence="17">
    <location>
        <begin position="5"/>
        <end position="121"/>
    </location>
</feature>
<dbReference type="AlphaFoldDB" id="A0A921MZA8"/>
<evidence type="ECO:0000313" key="18">
    <source>
        <dbReference type="EMBL" id="HJG95479.1"/>
    </source>
</evidence>
<evidence type="ECO:0000256" key="15">
    <source>
        <dbReference type="HAMAP-Rule" id="MF_02121"/>
    </source>
</evidence>
<evidence type="ECO:0000256" key="12">
    <source>
        <dbReference type="ARBA" id="ARBA00023154"/>
    </source>
</evidence>
<comment type="subunit">
    <text evidence="5 15">Homodimer.</text>
</comment>
<feature type="binding site" evidence="15">
    <location>
        <begin position="40"/>
        <end position="41"/>
    </location>
    <ligand>
        <name>NADP(+)</name>
        <dbReference type="ChEBI" id="CHEBI:58349"/>
    </ligand>
</feature>